<keyword evidence="2" id="KW-0436">Ligase</keyword>
<dbReference type="GO" id="GO:0005324">
    <property type="term" value="F:long-chain fatty acid transmembrane transporter activity"/>
    <property type="evidence" value="ECO:0007669"/>
    <property type="project" value="TreeGrafter"/>
</dbReference>
<feature type="domain" description="AMP-binding enzyme C-terminal" evidence="6">
    <location>
        <begin position="496"/>
        <end position="573"/>
    </location>
</feature>
<keyword evidence="3" id="KW-0547">Nucleotide-binding</keyword>
<accession>A0A419EMV4</accession>
<dbReference type="GO" id="GO:0004467">
    <property type="term" value="F:long-chain fatty acid-CoA ligase activity"/>
    <property type="evidence" value="ECO:0007669"/>
    <property type="project" value="TreeGrafter"/>
</dbReference>
<dbReference type="Pfam" id="PF00501">
    <property type="entry name" value="AMP-binding"/>
    <property type="match status" value="1"/>
</dbReference>
<dbReference type="InterPro" id="IPR045851">
    <property type="entry name" value="AMP-bd_C_sf"/>
</dbReference>
<name>A0A419EMV4_9BACT</name>
<dbReference type="InterPro" id="IPR042099">
    <property type="entry name" value="ANL_N_sf"/>
</dbReference>
<dbReference type="Gene3D" id="3.30.300.30">
    <property type="match status" value="1"/>
</dbReference>
<gene>
    <name evidence="7" type="ORF">C4532_20215</name>
</gene>
<evidence type="ECO:0000256" key="2">
    <source>
        <dbReference type="ARBA" id="ARBA00022598"/>
    </source>
</evidence>
<dbReference type="EMBL" id="QZKI01000144">
    <property type="protein sequence ID" value="RJP63957.1"/>
    <property type="molecule type" value="Genomic_DNA"/>
</dbReference>
<dbReference type="AlphaFoldDB" id="A0A419EMV4"/>
<reference evidence="7 8" key="1">
    <citation type="journal article" date="2017" name="ISME J.">
        <title>Energy and carbon metabolisms in a deep terrestrial subsurface fluid microbial community.</title>
        <authorList>
            <person name="Momper L."/>
            <person name="Jungbluth S.P."/>
            <person name="Lee M.D."/>
            <person name="Amend J.P."/>
        </authorList>
    </citation>
    <scope>NUCLEOTIDE SEQUENCE [LARGE SCALE GENOMIC DNA]</scope>
    <source>
        <strain evidence="7">SURF_17</strain>
    </source>
</reference>
<dbReference type="GO" id="GO:0005886">
    <property type="term" value="C:plasma membrane"/>
    <property type="evidence" value="ECO:0007669"/>
    <property type="project" value="TreeGrafter"/>
</dbReference>
<dbReference type="NCBIfam" id="NF006134">
    <property type="entry name" value="PRK08279.1"/>
    <property type="match status" value="1"/>
</dbReference>
<feature type="domain" description="AMP-dependent synthetase/ligase" evidence="5">
    <location>
        <begin position="62"/>
        <end position="408"/>
    </location>
</feature>
<dbReference type="InterPro" id="IPR025110">
    <property type="entry name" value="AMP-bd_C"/>
</dbReference>
<evidence type="ECO:0000313" key="7">
    <source>
        <dbReference type="EMBL" id="RJP63957.1"/>
    </source>
</evidence>
<evidence type="ECO:0000313" key="8">
    <source>
        <dbReference type="Proteomes" id="UP000285961"/>
    </source>
</evidence>
<sequence length="621" mass="70401">MQKTGISIVANKNPGRDGDLIRFRQYFLARLSLLPRVRAIKRNVRRVMAIESEGRESWGLMLEETTRNFPDNIAVKSEEATLTYREYNALVNRYANYLLSQGLKKDDTVAIFLETRPELLIVYSAVAKIGAINCMINTNLRKESLRHCLTLNPANAFIVGEEVKDAFTEVQPELNLQPEQRLYFVSDRNLQPVPPGFVDLKNAVMRVPAANPATTTTVKPKDTIAYVFTSGTTGGMPKAAVITHRRLVSAMYFVGRAVMDVRPTDTIYVPLPFFHTNALALSWPCVFANGAALAVRRKFSASRFWDDVREYQATTFCYVGECCRYLMNQPSRPDDRNHTLRTIIGNGLRPEIWRNFKERFAISKVYEIYGAAESNLFFINILNLDCTVGMCFSPYAIVEYDADEERPVTDKNGFMKRAGVGETGLLLGEITEDTPFRGYTSKEATESKIFRNVFAQGDAWFNTGDLVRNIGYGHIQFVDRLGDTFRWKGENVSTTEVEKVANTFPQVAMSMVYGVKIPGAEGRAGMAAIIPNTQTDGFDFKAFAEHFQKALPHYAVPKFLRFRKDFEYTPTHKIKKIDARKEGFDPHNVSEPLYVLLPGESEYKPLTKELYDKIVRGTFNF</sequence>
<dbReference type="FunFam" id="3.30.300.30:FF:000002">
    <property type="entry name" value="Long-chain fatty acid transport protein 1"/>
    <property type="match status" value="1"/>
</dbReference>
<protein>
    <submittedName>
        <fullName evidence="7">Long-chain-acyl-CoA synthetase</fullName>
    </submittedName>
</protein>
<proteinExistence type="inferred from homology"/>
<dbReference type="InterPro" id="IPR000873">
    <property type="entry name" value="AMP-dep_synth/lig_dom"/>
</dbReference>
<comment type="caution">
    <text evidence="7">The sequence shown here is derived from an EMBL/GenBank/DDBJ whole genome shotgun (WGS) entry which is preliminary data.</text>
</comment>
<keyword evidence="4" id="KW-0067">ATP-binding</keyword>
<dbReference type="GO" id="GO:0005524">
    <property type="term" value="F:ATP binding"/>
    <property type="evidence" value="ECO:0007669"/>
    <property type="project" value="UniProtKB-KW"/>
</dbReference>
<evidence type="ECO:0000259" key="6">
    <source>
        <dbReference type="Pfam" id="PF13193"/>
    </source>
</evidence>
<dbReference type="Pfam" id="PF13193">
    <property type="entry name" value="AMP-binding_C"/>
    <property type="match status" value="1"/>
</dbReference>
<dbReference type="Proteomes" id="UP000285961">
    <property type="component" value="Unassembled WGS sequence"/>
</dbReference>
<dbReference type="Gene3D" id="3.40.50.12780">
    <property type="entry name" value="N-terminal domain of ligase-like"/>
    <property type="match status" value="1"/>
</dbReference>
<evidence type="ECO:0000256" key="1">
    <source>
        <dbReference type="ARBA" id="ARBA00006432"/>
    </source>
</evidence>
<dbReference type="PANTHER" id="PTHR43107">
    <property type="entry name" value="LONG-CHAIN FATTY ACID TRANSPORT PROTEIN"/>
    <property type="match status" value="1"/>
</dbReference>
<evidence type="ECO:0000256" key="4">
    <source>
        <dbReference type="ARBA" id="ARBA00022840"/>
    </source>
</evidence>
<evidence type="ECO:0000256" key="3">
    <source>
        <dbReference type="ARBA" id="ARBA00022741"/>
    </source>
</evidence>
<dbReference type="GO" id="GO:0044539">
    <property type="term" value="P:long-chain fatty acid import into cell"/>
    <property type="evidence" value="ECO:0007669"/>
    <property type="project" value="TreeGrafter"/>
</dbReference>
<comment type="similarity">
    <text evidence="1">Belongs to the ATP-dependent AMP-binding enzyme family.</text>
</comment>
<dbReference type="SUPFAM" id="SSF56801">
    <property type="entry name" value="Acetyl-CoA synthetase-like"/>
    <property type="match status" value="1"/>
</dbReference>
<evidence type="ECO:0000259" key="5">
    <source>
        <dbReference type="Pfam" id="PF00501"/>
    </source>
</evidence>
<dbReference type="PANTHER" id="PTHR43107:SF15">
    <property type="entry name" value="FATTY ACID TRANSPORT PROTEIN 3, ISOFORM A"/>
    <property type="match status" value="1"/>
</dbReference>
<organism evidence="7 8">
    <name type="scientific">Candidatus Abyssobacteria bacterium SURF_17</name>
    <dbReference type="NCBI Taxonomy" id="2093361"/>
    <lineage>
        <taxon>Bacteria</taxon>
        <taxon>Pseudomonadati</taxon>
        <taxon>Candidatus Hydrogenedentota</taxon>
        <taxon>Candidatus Abyssobacteria</taxon>
    </lineage>
</organism>